<dbReference type="SMART" id="SM00740">
    <property type="entry name" value="PASTA"/>
    <property type="match status" value="1"/>
</dbReference>
<keyword evidence="6" id="KW-0808">Transferase</keyword>
<comment type="subcellular location">
    <subcellularLocation>
        <location evidence="1">Cell membrane</location>
        <topology evidence="1">Single-pass membrane protein</topology>
    </subcellularLocation>
</comment>
<feature type="coiled-coil region" evidence="2">
    <location>
        <begin position="35"/>
        <end position="104"/>
    </location>
</feature>
<organism evidence="6 7">
    <name type="scientific">Streptococcus suis (strain GZ1)</name>
    <dbReference type="NCBI Taxonomy" id="423211"/>
    <lineage>
        <taxon>Bacteria</taxon>
        <taxon>Bacillati</taxon>
        <taxon>Bacillota</taxon>
        <taxon>Bacilli</taxon>
        <taxon>Lactobacillales</taxon>
        <taxon>Streptococcaceae</taxon>
        <taxon>Streptococcus</taxon>
    </lineage>
</organism>
<feature type="domain" description="PASTA" evidence="5">
    <location>
        <begin position="133"/>
        <end position="200"/>
    </location>
</feature>
<keyword evidence="4" id="KW-0812">Transmembrane</keyword>
<dbReference type="HOGENOM" id="CLU_056730_0_0_9"/>
<proteinExistence type="predicted"/>
<gene>
    <name evidence="6" type="ordered locus">SSGZ1_1717</name>
</gene>
<dbReference type="Pfam" id="PF03793">
    <property type="entry name" value="PASTA"/>
    <property type="match status" value="1"/>
</dbReference>
<keyword evidence="4" id="KW-1133">Transmembrane helix</keyword>
<keyword evidence="2" id="KW-0175">Coiled coil</keyword>
<feature type="transmembrane region" description="Helical" evidence="4">
    <location>
        <begin position="111"/>
        <end position="131"/>
    </location>
</feature>
<evidence type="ECO:0000313" key="7">
    <source>
        <dbReference type="Proteomes" id="UP000002359"/>
    </source>
</evidence>
<dbReference type="Gene3D" id="3.30.10.20">
    <property type="match status" value="1"/>
</dbReference>
<accession>D5AK08</accession>
<dbReference type="PATRIC" id="fig|423211.3.peg.1690"/>
<evidence type="ECO:0000256" key="1">
    <source>
        <dbReference type="ARBA" id="ARBA00004162"/>
    </source>
</evidence>
<evidence type="ECO:0000256" key="4">
    <source>
        <dbReference type="SAM" id="Phobius"/>
    </source>
</evidence>
<evidence type="ECO:0000313" key="6">
    <source>
        <dbReference type="EMBL" id="ADE32173.1"/>
    </source>
</evidence>
<dbReference type="CDD" id="cd06577">
    <property type="entry name" value="PASTA_pknB"/>
    <property type="match status" value="1"/>
</dbReference>
<dbReference type="EMBL" id="CP000837">
    <property type="protein sequence ID" value="ADE32173.1"/>
    <property type="molecule type" value="Genomic_DNA"/>
</dbReference>
<evidence type="ECO:0000256" key="2">
    <source>
        <dbReference type="SAM" id="Coils"/>
    </source>
</evidence>
<dbReference type="GO" id="GO:0005886">
    <property type="term" value="C:plasma membrane"/>
    <property type="evidence" value="ECO:0007669"/>
    <property type="project" value="UniProtKB-SubCell"/>
</dbReference>
<sequence>MIIMDQWMRDFEERQRHDELKQKMDAQTSAMNSQAIALQKQNNILQKEHERQIEKEFKDRIFQLRLHLAQITDESQRFVIQQMLSEAEEDYENYQREQAEKRLADAKRRKIWLIISSVVAVLGMAGLYFVYQDISQVTVPELYGIELSEAKDLLYEEGLKVGTITEVGGQSVQPGMVSVSSPSSGKKVKRGSAVNLIIAKNVDAKDTTVVEDSSTSEVATSKTAGSSQASSQSQVGSAVQLFTVDIKKQGLVIRQEPSLSGEVVTNIEPGTYTIVETTQKEGHSWGRLKSGQGWISLTDLHNPVPQVDTKNLTTDQVKAWVMDDLFSRSVMIEKYRKDQVVISVRMAEDGLVYADVTVPSDPNFEPRNWSYRINSRGELEASEYDTDPEQGGVNWYVAQHYYLENSVN</sequence>
<keyword evidence="4" id="KW-0472">Membrane</keyword>
<evidence type="ECO:0000259" key="5">
    <source>
        <dbReference type="PROSITE" id="PS51178"/>
    </source>
</evidence>
<dbReference type="KEGG" id="ssw:SSGZ1_1717"/>
<dbReference type="InterPro" id="IPR005543">
    <property type="entry name" value="PASTA_dom"/>
</dbReference>
<evidence type="ECO:0000256" key="3">
    <source>
        <dbReference type="SAM" id="MobiDB-lite"/>
    </source>
</evidence>
<protein>
    <submittedName>
        <fullName evidence="6">Protein kinase, putative</fullName>
    </submittedName>
</protein>
<feature type="region of interest" description="Disordered" evidence="3">
    <location>
        <begin position="209"/>
        <end position="230"/>
    </location>
</feature>
<dbReference type="PROSITE" id="PS51178">
    <property type="entry name" value="PASTA"/>
    <property type="match status" value="1"/>
</dbReference>
<dbReference type="GO" id="GO:0016301">
    <property type="term" value="F:kinase activity"/>
    <property type="evidence" value="ECO:0007669"/>
    <property type="project" value="UniProtKB-KW"/>
</dbReference>
<keyword evidence="6" id="KW-0418">Kinase</keyword>
<reference evidence="6 7" key="1">
    <citation type="journal article" date="2009" name="J. Infect. Dis.">
        <title>Clinical, experimental, and genomic differences between intermediately pathogenic, highly pathogenic, and epidemic Streptococcus suis.</title>
        <authorList>
            <person name="Ye C."/>
            <person name="Zheng H."/>
            <person name="Zhang J."/>
            <person name="Jing H."/>
            <person name="Wang L."/>
            <person name="Xiong Y."/>
            <person name="Wang W."/>
            <person name="Zhou Z."/>
            <person name="Sun Q."/>
            <person name="Luo X."/>
            <person name="Du H."/>
            <person name="Gottschalk M."/>
            <person name="Xu J."/>
        </authorList>
    </citation>
    <scope>NUCLEOTIDE SEQUENCE [LARGE SCALE GENOMIC DNA]</scope>
    <source>
        <strain evidence="6 7">GZ1</strain>
    </source>
</reference>
<feature type="compositionally biased region" description="Low complexity" evidence="3">
    <location>
        <begin position="219"/>
        <end position="230"/>
    </location>
</feature>
<name>D5AK08_STRGZ</name>
<dbReference type="AlphaFoldDB" id="D5AK08"/>
<dbReference type="Proteomes" id="UP000002359">
    <property type="component" value="Chromosome"/>
</dbReference>